<dbReference type="GO" id="GO:0030170">
    <property type="term" value="F:pyridoxal phosphate binding"/>
    <property type="evidence" value="ECO:0007669"/>
    <property type="project" value="InterPro"/>
</dbReference>
<dbReference type="PANTHER" id="PTHR13693">
    <property type="entry name" value="CLASS II AMINOTRANSFERASE/8-AMINO-7-OXONONANOATE SYNTHASE"/>
    <property type="match status" value="1"/>
</dbReference>
<keyword evidence="7" id="KW-1185">Reference proteome</keyword>
<accession>A0A2Z4IGU8</accession>
<dbReference type="EMBL" id="CP030041">
    <property type="protein sequence ID" value="AWW29890.1"/>
    <property type="molecule type" value="Genomic_DNA"/>
</dbReference>
<dbReference type="SUPFAM" id="SSF53383">
    <property type="entry name" value="PLP-dependent transferases"/>
    <property type="match status" value="1"/>
</dbReference>
<evidence type="ECO:0000256" key="2">
    <source>
        <dbReference type="ARBA" id="ARBA00010008"/>
    </source>
</evidence>
<dbReference type="InterPro" id="IPR050087">
    <property type="entry name" value="AON_synthase_class-II"/>
</dbReference>
<sequence>MEKHHLFIQAKLDQASAYNRLRTLKTAPRENTDFFSNDYLGYATKGLLEQQTSPLAPSHWSGSTGSRLISGNHPEMEQLERDFASFMDSPAALLYNSGYMANTGLLSSLGEKDSLFIFDEHVHASIKEGMRLGFGQKTAFKHNDLRDLEKKLAFHAQKDKRLMVLTEGLFSMHGDSPDIGQILGICQQHGAALIIDEAHSLGTIGEENKGASFGFAQHPNLLARVITFGKAAGGHGAMVLGNNDLRSFLINYSRAFIYTTAPSWDQLCSIGAALKLLASKSNFDALAKAVEIYLEVAPASSPSFSNNQSPIQYWRCDDVPLLKEKVGQLQKSGINCYPILSPTVKTGEERIRIVLHAFNTKEEITQLINLLNA</sequence>
<dbReference type="InterPro" id="IPR015422">
    <property type="entry name" value="PyrdxlP-dep_Trfase_small"/>
</dbReference>
<dbReference type="Pfam" id="PF00155">
    <property type="entry name" value="Aminotran_1_2"/>
    <property type="match status" value="1"/>
</dbReference>
<dbReference type="InterPro" id="IPR004839">
    <property type="entry name" value="Aminotransferase_I/II_large"/>
</dbReference>
<gene>
    <name evidence="6" type="ORF">DN752_07025</name>
</gene>
<dbReference type="PANTHER" id="PTHR13693:SF77">
    <property type="entry name" value="8-AMINO-7-OXONONANOATE SYNTHASE"/>
    <property type="match status" value="1"/>
</dbReference>
<evidence type="ECO:0000313" key="6">
    <source>
        <dbReference type="EMBL" id="AWW29890.1"/>
    </source>
</evidence>
<dbReference type="OrthoDB" id="9807157at2"/>
<protein>
    <submittedName>
        <fullName evidence="6">7-keto-8-aminopelargonate synthetase</fullName>
    </submittedName>
</protein>
<dbReference type="Gene3D" id="3.90.1150.10">
    <property type="entry name" value="Aspartate Aminotransferase, domain 1"/>
    <property type="match status" value="1"/>
</dbReference>
<comment type="cofactor">
    <cofactor evidence="1">
        <name>pyridoxal 5'-phosphate</name>
        <dbReference type="ChEBI" id="CHEBI:597326"/>
    </cofactor>
</comment>
<dbReference type="InterPro" id="IPR015421">
    <property type="entry name" value="PyrdxlP-dep_Trfase_major"/>
</dbReference>
<dbReference type="KEGG" id="est:DN752_07025"/>
<dbReference type="RefSeq" id="WP_112783287.1">
    <property type="nucleotide sequence ID" value="NZ_CP030041.1"/>
</dbReference>
<feature type="domain" description="Aminotransferase class I/classII large" evidence="5">
    <location>
        <begin position="33"/>
        <end position="369"/>
    </location>
</feature>
<comment type="similarity">
    <text evidence="2">Belongs to the class-II pyridoxal-phosphate-dependent aminotransferase family. BioF subfamily.</text>
</comment>
<organism evidence="6 7">
    <name type="scientific">Echinicola strongylocentroti</name>
    <dbReference type="NCBI Taxonomy" id="1795355"/>
    <lineage>
        <taxon>Bacteria</taxon>
        <taxon>Pseudomonadati</taxon>
        <taxon>Bacteroidota</taxon>
        <taxon>Cytophagia</taxon>
        <taxon>Cytophagales</taxon>
        <taxon>Cyclobacteriaceae</taxon>
        <taxon>Echinicola</taxon>
    </lineage>
</organism>
<evidence type="ECO:0000256" key="3">
    <source>
        <dbReference type="ARBA" id="ARBA00022679"/>
    </source>
</evidence>
<dbReference type="GO" id="GO:0016740">
    <property type="term" value="F:transferase activity"/>
    <property type="evidence" value="ECO:0007669"/>
    <property type="project" value="UniProtKB-KW"/>
</dbReference>
<proteinExistence type="inferred from homology"/>
<reference evidence="6 7" key="1">
    <citation type="submission" date="2018-06" db="EMBL/GenBank/DDBJ databases">
        <title>Echinicola strongylocentroti sp. nov., isolated from a sea urchin Strongylocentrotus intermedius.</title>
        <authorList>
            <person name="Bae S.S."/>
        </authorList>
    </citation>
    <scope>NUCLEOTIDE SEQUENCE [LARGE SCALE GENOMIC DNA]</scope>
    <source>
        <strain evidence="6 7">MEBiC08714</strain>
    </source>
</reference>
<dbReference type="AlphaFoldDB" id="A0A2Z4IGU8"/>
<keyword evidence="3" id="KW-0808">Transferase</keyword>
<evidence type="ECO:0000256" key="4">
    <source>
        <dbReference type="ARBA" id="ARBA00022898"/>
    </source>
</evidence>
<dbReference type="Proteomes" id="UP000248688">
    <property type="component" value="Chromosome"/>
</dbReference>
<name>A0A2Z4IGU8_9BACT</name>
<evidence type="ECO:0000259" key="5">
    <source>
        <dbReference type="Pfam" id="PF00155"/>
    </source>
</evidence>
<dbReference type="InterPro" id="IPR015424">
    <property type="entry name" value="PyrdxlP-dep_Trfase"/>
</dbReference>
<keyword evidence="4" id="KW-0663">Pyridoxal phosphate</keyword>
<evidence type="ECO:0000256" key="1">
    <source>
        <dbReference type="ARBA" id="ARBA00001933"/>
    </source>
</evidence>
<dbReference type="Gene3D" id="3.40.640.10">
    <property type="entry name" value="Type I PLP-dependent aspartate aminotransferase-like (Major domain)"/>
    <property type="match status" value="1"/>
</dbReference>
<evidence type="ECO:0000313" key="7">
    <source>
        <dbReference type="Proteomes" id="UP000248688"/>
    </source>
</evidence>